<dbReference type="SUPFAM" id="SSF56235">
    <property type="entry name" value="N-terminal nucleophile aminohydrolases (Ntn hydrolases)"/>
    <property type="match status" value="1"/>
</dbReference>
<gene>
    <name evidence="11" type="primary">asnB</name>
    <name evidence="11" type="ORF">CJU81_20330</name>
</gene>
<dbReference type="PROSITE" id="PS51278">
    <property type="entry name" value="GATASE_TYPE_2"/>
    <property type="match status" value="1"/>
</dbReference>
<dbReference type="OrthoDB" id="9763290at2"/>
<evidence type="ECO:0000256" key="2">
    <source>
        <dbReference type="ARBA" id="ARBA00005752"/>
    </source>
</evidence>
<dbReference type="RefSeq" id="WP_095037996.1">
    <property type="nucleotide sequence ID" value="NZ_NQKQ01000029.1"/>
</dbReference>
<evidence type="ECO:0000256" key="7">
    <source>
        <dbReference type="ARBA" id="ARBA00048741"/>
    </source>
</evidence>
<feature type="domain" description="Glutamine amidotransferase type-2" evidence="10">
    <location>
        <begin position="2"/>
        <end position="215"/>
    </location>
</feature>
<dbReference type="InterPro" id="IPR014729">
    <property type="entry name" value="Rossmann-like_a/b/a_fold"/>
</dbReference>
<evidence type="ECO:0000313" key="11">
    <source>
        <dbReference type="EMBL" id="PAA06906.1"/>
    </source>
</evidence>
<feature type="binding site" evidence="9">
    <location>
        <position position="288"/>
    </location>
    <ligand>
        <name>ATP</name>
        <dbReference type="ChEBI" id="CHEBI:30616"/>
    </ligand>
</feature>
<feature type="active site" description="For GATase activity" evidence="8">
    <location>
        <position position="2"/>
    </location>
</feature>
<keyword evidence="5 9" id="KW-0067">ATP-binding</keyword>
<comment type="catalytic activity">
    <reaction evidence="7">
        <text>L-aspartate + L-glutamine + ATP + H2O = L-asparagine + L-glutamate + AMP + diphosphate + H(+)</text>
        <dbReference type="Rhea" id="RHEA:12228"/>
        <dbReference type="ChEBI" id="CHEBI:15377"/>
        <dbReference type="ChEBI" id="CHEBI:15378"/>
        <dbReference type="ChEBI" id="CHEBI:29985"/>
        <dbReference type="ChEBI" id="CHEBI:29991"/>
        <dbReference type="ChEBI" id="CHEBI:30616"/>
        <dbReference type="ChEBI" id="CHEBI:33019"/>
        <dbReference type="ChEBI" id="CHEBI:58048"/>
        <dbReference type="ChEBI" id="CHEBI:58359"/>
        <dbReference type="ChEBI" id="CHEBI:456215"/>
        <dbReference type="EC" id="6.3.5.4"/>
    </reaction>
</comment>
<dbReference type="Gene3D" id="3.60.20.10">
    <property type="entry name" value="Glutamine Phosphoribosylpyrophosphate, subunit 1, domain 1"/>
    <property type="match status" value="1"/>
</dbReference>
<dbReference type="Pfam" id="PF13537">
    <property type="entry name" value="GATase_7"/>
    <property type="match status" value="1"/>
</dbReference>
<evidence type="ECO:0000256" key="8">
    <source>
        <dbReference type="PIRSR" id="PIRSR001589-1"/>
    </source>
</evidence>
<sequence>MCGLFASYVKNADKKVNKQLNLRALDSLKHRGPDWQGAYSTRDGKVFLGHNLLSISTPHAHEGRQPAKTDKSVMVFNGEFYNHQDLRQQLTALGIVFDGTSDTETLLRGIDNLGWGFLDAVEGCWALVLHDLVSGKLFFARDPLGEKQLIYKVDPNGLTLASEAKAIGTVGGPLGLSGERIFSDLVFDFFSNRESTYFNGLKNCLPGKVYQYDPHQTAPQVIHTTRLGPNRPVTPLRRTLAHAVSSMVPEHHAHAVVLSGGLDSSIIASLLKTERLDQPFVAITAAYVDGDNEDLRCAKQLANHLGRIDHHVLQIGSDDIEQHFEATQHALEEPLHDQVYVAQYLIYKHISNLGLRVAFNGQGADEFWGGYYHHYNLQNLYRLADHEQVINHFHHIAERRGLLHLLTRSEIGTLIEHNLASRWTDSTTLQNILMEGHLQAMLSHEDKLSMASGVEVRLPYLNQELVRHALDLSNEEKVRHGIEKSPLRAAMKGILLDQIRLRRKQAFPDAPKTAYLKLPALQQLASTSGFFSTSDIKHIAQAAPAMEWRMNAVNAFSGAIARGI</sequence>
<evidence type="ECO:0000256" key="5">
    <source>
        <dbReference type="ARBA" id="ARBA00022840"/>
    </source>
</evidence>
<reference evidence="11 12" key="1">
    <citation type="submission" date="2017-08" db="EMBL/GenBank/DDBJ databases">
        <title>Genomic and metabolic characterisation of spoilage-associated Pseudomonas species.</title>
        <authorList>
            <person name="Stanborough T."/>
            <person name="Fegan N."/>
            <person name="Powell S.M."/>
            <person name="Singh T."/>
            <person name="Tamplin M.L."/>
            <person name="Chandry P.S."/>
        </authorList>
    </citation>
    <scope>NUCLEOTIDE SEQUENCE [LARGE SCALE GENOMIC DNA]</scope>
    <source>
        <strain evidence="11 12">F1801</strain>
    </source>
</reference>
<keyword evidence="8" id="KW-0028">Amino-acid biosynthesis</keyword>
<dbReference type="EMBL" id="NQKQ01000029">
    <property type="protein sequence ID" value="PAA06906.1"/>
    <property type="molecule type" value="Genomic_DNA"/>
</dbReference>
<keyword evidence="4 9" id="KW-0547">Nucleotide-binding</keyword>
<comment type="similarity">
    <text evidence="2">Belongs to the asparagine synthetase family.</text>
</comment>
<evidence type="ECO:0000313" key="12">
    <source>
        <dbReference type="Proteomes" id="UP000215861"/>
    </source>
</evidence>
<dbReference type="InterPro" id="IPR001962">
    <property type="entry name" value="Asn_synthase"/>
</dbReference>
<accession>A0A267A2Y9</accession>
<evidence type="ECO:0000256" key="1">
    <source>
        <dbReference type="ARBA" id="ARBA00005187"/>
    </source>
</evidence>
<feature type="binding site" evidence="9">
    <location>
        <position position="102"/>
    </location>
    <ligand>
        <name>L-glutamine</name>
        <dbReference type="ChEBI" id="CHEBI:58359"/>
    </ligand>
</feature>
<dbReference type="InterPro" id="IPR033738">
    <property type="entry name" value="AsnB_N"/>
</dbReference>
<evidence type="ECO:0000256" key="9">
    <source>
        <dbReference type="PIRSR" id="PIRSR001589-2"/>
    </source>
</evidence>
<dbReference type="GO" id="GO:0004066">
    <property type="term" value="F:asparagine synthase (glutamine-hydrolyzing) activity"/>
    <property type="evidence" value="ECO:0007669"/>
    <property type="project" value="UniProtKB-EC"/>
</dbReference>
<comment type="caution">
    <text evidence="11">The sequence shown here is derived from an EMBL/GenBank/DDBJ whole genome shotgun (WGS) entry which is preliminary data.</text>
</comment>
<dbReference type="AlphaFoldDB" id="A0A267A2Y9"/>
<protein>
    <recommendedName>
        <fullName evidence="3">asparagine synthase (glutamine-hydrolyzing)</fullName>
        <ecNumber evidence="3">6.3.5.4</ecNumber>
    </recommendedName>
</protein>
<dbReference type="PANTHER" id="PTHR43284">
    <property type="entry name" value="ASPARAGINE SYNTHETASE (GLUTAMINE-HYDROLYZING)"/>
    <property type="match status" value="1"/>
</dbReference>
<dbReference type="CDD" id="cd01991">
    <property type="entry name" value="Asn_synthase_B_C"/>
    <property type="match status" value="1"/>
</dbReference>
<proteinExistence type="inferred from homology"/>
<dbReference type="GO" id="GO:0006529">
    <property type="term" value="P:asparagine biosynthetic process"/>
    <property type="evidence" value="ECO:0007669"/>
    <property type="project" value="UniProtKB-KW"/>
</dbReference>
<dbReference type="InterPro" id="IPR051786">
    <property type="entry name" value="ASN_synthetase/amidase"/>
</dbReference>
<evidence type="ECO:0000259" key="10">
    <source>
        <dbReference type="PROSITE" id="PS51278"/>
    </source>
</evidence>
<keyword evidence="6 8" id="KW-0315">Glutamine amidotransferase</keyword>
<evidence type="ECO:0000256" key="4">
    <source>
        <dbReference type="ARBA" id="ARBA00022741"/>
    </source>
</evidence>
<dbReference type="InterPro" id="IPR006426">
    <property type="entry name" value="Asn_synth_AEB"/>
</dbReference>
<keyword evidence="8" id="KW-0061">Asparagine biosynthesis</keyword>
<dbReference type="Pfam" id="PF00733">
    <property type="entry name" value="Asn_synthase"/>
    <property type="match status" value="1"/>
</dbReference>
<dbReference type="Proteomes" id="UP000215861">
    <property type="component" value="Unassembled WGS sequence"/>
</dbReference>
<dbReference type="EC" id="6.3.5.4" evidence="3"/>
<evidence type="ECO:0000256" key="6">
    <source>
        <dbReference type="ARBA" id="ARBA00022962"/>
    </source>
</evidence>
<dbReference type="InterPro" id="IPR017932">
    <property type="entry name" value="GATase_2_dom"/>
</dbReference>
<dbReference type="CDD" id="cd00712">
    <property type="entry name" value="AsnB"/>
    <property type="match status" value="1"/>
</dbReference>
<organism evidence="11 12">
    <name type="scientific">Pseudomonas fragi</name>
    <dbReference type="NCBI Taxonomy" id="296"/>
    <lineage>
        <taxon>Bacteria</taxon>
        <taxon>Pseudomonadati</taxon>
        <taxon>Pseudomonadota</taxon>
        <taxon>Gammaproteobacteria</taxon>
        <taxon>Pseudomonadales</taxon>
        <taxon>Pseudomonadaceae</taxon>
        <taxon>Pseudomonas</taxon>
    </lineage>
</organism>
<dbReference type="InterPro" id="IPR029055">
    <property type="entry name" value="Ntn_hydrolases_N"/>
</dbReference>
<dbReference type="SUPFAM" id="SSF52402">
    <property type="entry name" value="Adenine nucleotide alpha hydrolases-like"/>
    <property type="match status" value="1"/>
</dbReference>
<dbReference type="NCBIfam" id="TIGR01536">
    <property type="entry name" value="asn_synth_AEB"/>
    <property type="match status" value="1"/>
</dbReference>
<evidence type="ECO:0000256" key="3">
    <source>
        <dbReference type="ARBA" id="ARBA00012737"/>
    </source>
</evidence>
<dbReference type="PIRSF" id="PIRSF001589">
    <property type="entry name" value="Asn_synthetase_glu-h"/>
    <property type="match status" value="1"/>
</dbReference>
<comment type="pathway">
    <text evidence="1">Amino-acid biosynthesis; L-asparagine biosynthesis; L-asparagine from L-aspartate (L-Gln route): step 1/1.</text>
</comment>
<dbReference type="Gene3D" id="3.40.50.620">
    <property type="entry name" value="HUPs"/>
    <property type="match status" value="1"/>
</dbReference>
<dbReference type="PANTHER" id="PTHR43284:SF1">
    <property type="entry name" value="ASPARAGINE SYNTHETASE"/>
    <property type="match status" value="1"/>
</dbReference>
<name>A0A267A2Y9_PSEFR</name>
<dbReference type="GO" id="GO:0005524">
    <property type="term" value="F:ATP binding"/>
    <property type="evidence" value="ECO:0007669"/>
    <property type="project" value="UniProtKB-KW"/>
</dbReference>